<gene>
    <name evidence="2" type="primary">mobA</name>
    <name evidence="2" type="ORF">BN1211_2800</name>
</gene>
<accession>A0A0H5C3H1</accession>
<evidence type="ECO:0000313" key="3">
    <source>
        <dbReference type="Proteomes" id="UP000038830"/>
    </source>
</evidence>
<dbReference type="SUPFAM" id="SSF101152">
    <property type="entry name" value="Mob1/phocein"/>
    <property type="match status" value="1"/>
</dbReference>
<evidence type="ECO:0000256" key="1">
    <source>
        <dbReference type="PIRSR" id="PIRSR605301-1"/>
    </source>
</evidence>
<proteinExistence type="predicted"/>
<keyword evidence="1" id="KW-0479">Metal-binding</keyword>
<name>A0A0H5C3H1_CYBJN</name>
<keyword evidence="1" id="KW-0862">Zinc</keyword>
<feature type="binding site" evidence="1">
    <location>
        <position position="131"/>
    </location>
    <ligand>
        <name>Zn(2+)</name>
        <dbReference type="ChEBI" id="CHEBI:29105"/>
    </ligand>
</feature>
<dbReference type="InterPro" id="IPR036703">
    <property type="entry name" value="MOB_kinase_act_sf"/>
</dbReference>
<dbReference type="InterPro" id="IPR005301">
    <property type="entry name" value="MOB_kinase_act_fam"/>
</dbReference>
<dbReference type="AlphaFoldDB" id="A0A0H5C3H1"/>
<protein>
    <submittedName>
        <fullName evidence="2">MobA protein</fullName>
    </submittedName>
</protein>
<dbReference type="Pfam" id="PF03637">
    <property type="entry name" value="Mob1_phocein"/>
    <property type="match status" value="1"/>
</dbReference>
<feature type="binding site" evidence="1">
    <location>
        <position position="207"/>
    </location>
    <ligand>
        <name>Zn(2+)</name>
        <dbReference type="ChEBI" id="CHEBI:29105"/>
    </ligand>
</feature>
<reference evidence="3" key="1">
    <citation type="journal article" date="2015" name="J. Biotechnol.">
        <title>The structure of the Cyberlindnera jadinii genome and its relation to Candida utilis analyzed by the occurrence of single nucleotide polymorphisms.</title>
        <authorList>
            <person name="Rupp O."/>
            <person name="Brinkrolf K."/>
            <person name="Buerth C."/>
            <person name="Kunigo M."/>
            <person name="Schneider J."/>
            <person name="Jaenicke S."/>
            <person name="Goesmann A."/>
            <person name="Puehler A."/>
            <person name="Jaeger K.-E."/>
            <person name="Ernst J.F."/>
        </authorList>
    </citation>
    <scope>NUCLEOTIDE SEQUENCE [LARGE SCALE GENOMIC DNA]</scope>
    <source>
        <strain evidence="3">ATCC 18201 / CBS 1600 / BCRC 20928 / JCM 3617 / NBRC 0987 / NRRL Y-1542</strain>
    </source>
</reference>
<sequence>MVDFITIDVIKAHLNNGHTIKSTRGFKKSAHSSDANDVGRLGGRQVDQYSEQTSTGSWANVDHNYNAISTHEDIKHIVESTLGSGTALAQAVKLPRDENLNEWLAVHVVDFYNQINMLYGTITEFCSPSTCPRMIATTEYEYLWQDSNLSKPISVSAPRYVDCLMTWIQSLFDDDNIFPSKTNQPFPPQFQALVKTLMKRLFRIYAHIYCHHFNEIIDLGLNTLLNTSFKHFLLFADEFNLIAEKDYGPLQMLVIEMLMPDSAEDKHAP</sequence>
<dbReference type="EMBL" id="CDQK01000003">
    <property type="protein sequence ID" value="CEP22436.1"/>
    <property type="molecule type" value="Genomic_DNA"/>
</dbReference>
<dbReference type="PANTHER" id="PTHR22599">
    <property type="entry name" value="MPS ONE BINDER KINASE ACTIVATOR-LIKE MOB"/>
    <property type="match status" value="1"/>
</dbReference>
<dbReference type="Proteomes" id="UP000038830">
    <property type="component" value="Unassembled WGS sequence"/>
</dbReference>
<dbReference type="SMART" id="SM01388">
    <property type="entry name" value="Mob1_phocein"/>
    <property type="match status" value="1"/>
</dbReference>
<feature type="binding site" evidence="1">
    <location>
        <position position="126"/>
    </location>
    <ligand>
        <name>Zn(2+)</name>
        <dbReference type="ChEBI" id="CHEBI:29105"/>
    </ligand>
</feature>
<dbReference type="Gene3D" id="1.20.140.30">
    <property type="entry name" value="MOB kinase activator"/>
    <property type="match status" value="1"/>
</dbReference>
<organism evidence="2 3">
    <name type="scientific">Cyberlindnera jadinii (strain ATCC 18201 / CBS 1600 / BCRC 20928 / JCM 3617 / NBRC 0987 / NRRL Y-1542)</name>
    <name type="common">Torula yeast</name>
    <name type="synonym">Candida utilis</name>
    <dbReference type="NCBI Taxonomy" id="983966"/>
    <lineage>
        <taxon>Eukaryota</taxon>
        <taxon>Fungi</taxon>
        <taxon>Dikarya</taxon>
        <taxon>Ascomycota</taxon>
        <taxon>Saccharomycotina</taxon>
        <taxon>Saccharomycetes</taxon>
        <taxon>Phaffomycetales</taxon>
        <taxon>Phaffomycetaceae</taxon>
        <taxon>Cyberlindnera</taxon>
    </lineage>
</organism>
<feature type="binding site" evidence="1">
    <location>
        <position position="212"/>
    </location>
    <ligand>
        <name>Zn(2+)</name>
        <dbReference type="ChEBI" id="CHEBI:29105"/>
    </ligand>
</feature>
<evidence type="ECO:0000313" key="2">
    <source>
        <dbReference type="EMBL" id="CEP22436.1"/>
    </source>
</evidence>